<name>U2NJE8_9BACT</name>
<proteinExistence type="predicted"/>
<accession>U2NJE8</accession>
<sequence>MPHDGRRRPCQKAWNPFGRRIADLSSCKSCPLGKQKRRVQRAKAALSSCKSCLFGKQKQRVQRVKAALSACERAAFAS</sequence>
<evidence type="ECO:0000313" key="1">
    <source>
        <dbReference type="EMBL" id="ERK38245.1"/>
    </source>
</evidence>
<dbReference type="Proteomes" id="UP000016648">
    <property type="component" value="Unassembled WGS sequence"/>
</dbReference>
<dbReference type="AlphaFoldDB" id="U2NJE8"/>
<evidence type="ECO:0000313" key="2">
    <source>
        <dbReference type="Proteomes" id="UP000016648"/>
    </source>
</evidence>
<gene>
    <name evidence="1" type="ORF">HMPREF9135_2275</name>
</gene>
<dbReference type="PATRIC" id="fig|1115809.3.peg.2474"/>
<reference evidence="1 2" key="1">
    <citation type="submission" date="2013-08" db="EMBL/GenBank/DDBJ databases">
        <authorList>
            <person name="Durkin A.S."/>
            <person name="Haft D.R."/>
            <person name="McCorrison J."/>
            <person name="Torralba M."/>
            <person name="Gillis M."/>
            <person name="Haft D.H."/>
            <person name="Methe B."/>
            <person name="Sutton G."/>
            <person name="Nelson K.E."/>
        </authorList>
    </citation>
    <scope>NUCLEOTIDE SEQUENCE [LARGE SCALE GENOMIC DNA]</scope>
    <source>
        <strain evidence="1 2">F0067</strain>
    </source>
</reference>
<protein>
    <submittedName>
        <fullName evidence="1">Uncharacterized protein</fullName>
    </submittedName>
</protein>
<keyword evidence="2" id="KW-1185">Reference proteome</keyword>
<dbReference type="EMBL" id="AWEY01000043">
    <property type="protein sequence ID" value="ERK38245.1"/>
    <property type="molecule type" value="Genomic_DNA"/>
</dbReference>
<comment type="caution">
    <text evidence="1">The sequence shown here is derived from an EMBL/GenBank/DDBJ whole genome shotgun (WGS) entry which is preliminary data.</text>
</comment>
<organism evidence="1 2">
    <name type="scientific">Segatella baroniae F0067</name>
    <dbReference type="NCBI Taxonomy" id="1115809"/>
    <lineage>
        <taxon>Bacteria</taxon>
        <taxon>Pseudomonadati</taxon>
        <taxon>Bacteroidota</taxon>
        <taxon>Bacteroidia</taxon>
        <taxon>Bacteroidales</taxon>
        <taxon>Prevotellaceae</taxon>
        <taxon>Segatella</taxon>
    </lineage>
</organism>